<evidence type="ECO:0000313" key="8">
    <source>
        <dbReference type="Proteomes" id="UP000177876"/>
    </source>
</evidence>
<keyword evidence="2 4" id="KW-0560">Oxidoreductase</keyword>
<dbReference type="AlphaFoldDB" id="A0A1F2WS26"/>
<protein>
    <recommendedName>
        <fullName evidence="9">Glycerate dehydrogenase</fullName>
    </recommendedName>
</protein>
<evidence type="ECO:0000256" key="4">
    <source>
        <dbReference type="RuleBase" id="RU003719"/>
    </source>
</evidence>
<evidence type="ECO:0000256" key="1">
    <source>
        <dbReference type="ARBA" id="ARBA00005854"/>
    </source>
</evidence>
<reference evidence="7 8" key="1">
    <citation type="journal article" date="2016" name="Nat. Commun.">
        <title>Thousands of microbial genomes shed light on interconnected biogeochemical processes in an aquifer system.</title>
        <authorList>
            <person name="Anantharaman K."/>
            <person name="Brown C.T."/>
            <person name="Hug L.A."/>
            <person name="Sharon I."/>
            <person name="Castelle C.J."/>
            <person name="Probst A.J."/>
            <person name="Thomas B.C."/>
            <person name="Singh A."/>
            <person name="Wilkins M.J."/>
            <person name="Karaoz U."/>
            <person name="Brodie E.L."/>
            <person name="Williams K.H."/>
            <person name="Hubbard S.S."/>
            <person name="Banfield J.F."/>
        </authorList>
    </citation>
    <scope>NUCLEOTIDE SEQUENCE [LARGE SCALE GENOMIC DNA]</scope>
</reference>
<evidence type="ECO:0000256" key="2">
    <source>
        <dbReference type="ARBA" id="ARBA00023002"/>
    </source>
</evidence>
<dbReference type="InterPro" id="IPR050418">
    <property type="entry name" value="D-iso_2-hydroxyacid_DH_PdxB"/>
</dbReference>
<evidence type="ECO:0000256" key="3">
    <source>
        <dbReference type="ARBA" id="ARBA00023027"/>
    </source>
</evidence>
<keyword evidence="3" id="KW-0520">NAD</keyword>
<feature type="domain" description="D-isomer specific 2-hydroxyacid dehydrogenase NAD-binding" evidence="6">
    <location>
        <begin position="106"/>
        <end position="279"/>
    </location>
</feature>
<dbReference type="FunFam" id="3.40.50.720:FF:000203">
    <property type="entry name" value="D-3-phosphoglycerate dehydrogenase (SerA)"/>
    <property type="match status" value="1"/>
</dbReference>
<dbReference type="PANTHER" id="PTHR43761">
    <property type="entry name" value="D-ISOMER SPECIFIC 2-HYDROXYACID DEHYDROGENASE FAMILY PROTEIN (AFU_ORTHOLOGUE AFUA_1G13630)"/>
    <property type="match status" value="1"/>
</dbReference>
<sequence length="311" mass="34448">MEFIEGIQVYEEVLEPLLDYGSYRYYKNNLAENDLLMERIRDANAIFLDWSNLNASVLEQCRKLDIVSYIGVGAANFVDMQAANELGIAVTNTPDYGNRSVAEHALGLMLAVARNIARGDRDLRSGIWTSSEREGIQVSGRSIGLIGMGAVGREMASLCHAFGLEVRYFDIQRKPDIEEIAGFMEMDELLSSCDIISLHVVYIPETENLIGYRELSLLKDGAILINTSRGEVLDLGALAKILGEGRLKGAGLDNFPREPHPDLNALIPFENVVLTPHIAFNTREAKDRMTAIAVENVIAFYRGNPSNLLNP</sequence>
<dbReference type="PROSITE" id="PS00671">
    <property type="entry name" value="D_2_HYDROXYACID_DH_3"/>
    <property type="match status" value="1"/>
</dbReference>
<dbReference type="Proteomes" id="UP000177876">
    <property type="component" value="Unassembled WGS sequence"/>
</dbReference>
<dbReference type="InterPro" id="IPR036291">
    <property type="entry name" value="NAD(P)-bd_dom_sf"/>
</dbReference>
<gene>
    <name evidence="7" type="ORF">A2Y75_01260</name>
</gene>
<comment type="caution">
    <text evidence="7">The sequence shown here is derived from an EMBL/GenBank/DDBJ whole genome shotgun (WGS) entry which is preliminary data.</text>
</comment>
<dbReference type="PANTHER" id="PTHR43761:SF1">
    <property type="entry name" value="D-ISOMER SPECIFIC 2-HYDROXYACID DEHYDROGENASE CATALYTIC DOMAIN-CONTAINING PROTEIN-RELATED"/>
    <property type="match status" value="1"/>
</dbReference>
<dbReference type="Gene3D" id="3.40.50.720">
    <property type="entry name" value="NAD(P)-binding Rossmann-like Domain"/>
    <property type="match status" value="2"/>
</dbReference>
<dbReference type="SUPFAM" id="SSF52283">
    <property type="entry name" value="Formate/glycerate dehydrogenase catalytic domain-like"/>
    <property type="match status" value="1"/>
</dbReference>
<name>A0A1F2WS26_9ACTN</name>
<evidence type="ECO:0000259" key="6">
    <source>
        <dbReference type="Pfam" id="PF02826"/>
    </source>
</evidence>
<accession>A0A1F2WS26</accession>
<dbReference type="Pfam" id="PF02826">
    <property type="entry name" value="2-Hacid_dh_C"/>
    <property type="match status" value="1"/>
</dbReference>
<evidence type="ECO:0008006" key="9">
    <source>
        <dbReference type="Google" id="ProtNLM"/>
    </source>
</evidence>
<dbReference type="InterPro" id="IPR029753">
    <property type="entry name" value="D-isomer_DH_CS"/>
</dbReference>
<dbReference type="InterPro" id="IPR006140">
    <property type="entry name" value="D-isomer_DH_NAD-bd"/>
</dbReference>
<proteinExistence type="inferred from homology"/>
<comment type="similarity">
    <text evidence="1 4">Belongs to the D-isomer specific 2-hydroxyacid dehydrogenase family.</text>
</comment>
<feature type="domain" description="D-isomer specific 2-hydroxyacid dehydrogenase catalytic" evidence="5">
    <location>
        <begin position="12"/>
        <end position="307"/>
    </location>
</feature>
<evidence type="ECO:0000259" key="5">
    <source>
        <dbReference type="Pfam" id="PF00389"/>
    </source>
</evidence>
<dbReference type="EMBL" id="MELK01000013">
    <property type="protein sequence ID" value="OFW59625.1"/>
    <property type="molecule type" value="Genomic_DNA"/>
</dbReference>
<dbReference type="STRING" id="1797197.A2Y75_01260"/>
<dbReference type="GO" id="GO:0016616">
    <property type="term" value="F:oxidoreductase activity, acting on the CH-OH group of donors, NAD or NADP as acceptor"/>
    <property type="evidence" value="ECO:0007669"/>
    <property type="project" value="InterPro"/>
</dbReference>
<dbReference type="Pfam" id="PF00389">
    <property type="entry name" value="2-Hacid_dh"/>
    <property type="match status" value="1"/>
</dbReference>
<dbReference type="GO" id="GO:0051287">
    <property type="term" value="F:NAD binding"/>
    <property type="evidence" value="ECO:0007669"/>
    <property type="project" value="InterPro"/>
</dbReference>
<evidence type="ECO:0000313" key="7">
    <source>
        <dbReference type="EMBL" id="OFW59625.1"/>
    </source>
</evidence>
<organism evidence="7 8">
    <name type="scientific">Candidatus Solincola sediminis</name>
    <dbReference type="NCBI Taxonomy" id="1797199"/>
    <lineage>
        <taxon>Bacteria</taxon>
        <taxon>Bacillati</taxon>
        <taxon>Actinomycetota</taxon>
        <taxon>Candidatus Geothermincolia</taxon>
        <taxon>Candidatus Geothermincolales</taxon>
        <taxon>Candidatus Geothermincolaceae</taxon>
        <taxon>Candidatus Solincola</taxon>
    </lineage>
</organism>
<dbReference type="InterPro" id="IPR006139">
    <property type="entry name" value="D-isomer_2_OHA_DH_cat_dom"/>
</dbReference>
<dbReference type="SUPFAM" id="SSF51735">
    <property type="entry name" value="NAD(P)-binding Rossmann-fold domains"/>
    <property type="match status" value="1"/>
</dbReference>